<evidence type="ECO:0000313" key="1">
    <source>
        <dbReference type="EMBL" id="KAG9248628.1"/>
    </source>
</evidence>
<comment type="caution">
    <text evidence="1">The sequence shown here is derived from an EMBL/GenBank/DDBJ whole genome shotgun (WGS) entry which is preliminary data.</text>
</comment>
<dbReference type="Proteomes" id="UP000887226">
    <property type="component" value="Unassembled WGS sequence"/>
</dbReference>
<gene>
    <name evidence="1" type="ORF">BJ878DRAFT_476363</name>
</gene>
<accession>A0A9P7ZBY9</accession>
<protein>
    <submittedName>
        <fullName evidence="1">Uncharacterized protein</fullName>
    </submittedName>
</protein>
<dbReference type="OrthoDB" id="4876535at2759"/>
<reference evidence="1" key="1">
    <citation type="journal article" date="2021" name="IMA Fungus">
        <title>Genomic characterization of three marine fungi, including Emericellopsis atlantica sp. nov. with signatures of a generalist lifestyle and marine biomass degradation.</title>
        <authorList>
            <person name="Hagestad O.C."/>
            <person name="Hou L."/>
            <person name="Andersen J.H."/>
            <person name="Hansen E.H."/>
            <person name="Altermark B."/>
            <person name="Li C."/>
            <person name="Kuhnert E."/>
            <person name="Cox R.J."/>
            <person name="Crous P.W."/>
            <person name="Spatafora J.W."/>
            <person name="Lail K."/>
            <person name="Amirebrahimi M."/>
            <person name="Lipzen A."/>
            <person name="Pangilinan J."/>
            <person name="Andreopoulos W."/>
            <person name="Hayes R.D."/>
            <person name="Ng V."/>
            <person name="Grigoriev I.V."/>
            <person name="Jackson S.A."/>
            <person name="Sutton T.D.S."/>
            <person name="Dobson A.D.W."/>
            <person name="Rama T."/>
        </authorList>
    </citation>
    <scope>NUCLEOTIDE SEQUENCE</scope>
    <source>
        <strain evidence="1">TRa3180A</strain>
    </source>
</reference>
<proteinExistence type="predicted"/>
<dbReference type="EMBL" id="MU253746">
    <property type="protein sequence ID" value="KAG9248628.1"/>
    <property type="molecule type" value="Genomic_DNA"/>
</dbReference>
<evidence type="ECO:0000313" key="2">
    <source>
        <dbReference type="Proteomes" id="UP000887226"/>
    </source>
</evidence>
<name>A0A9P7ZBY9_9HELO</name>
<keyword evidence="2" id="KW-1185">Reference proteome</keyword>
<organism evidence="1 2">
    <name type="scientific">Calycina marina</name>
    <dbReference type="NCBI Taxonomy" id="1763456"/>
    <lineage>
        <taxon>Eukaryota</taxon>
        <taxon>Fungi</taxon>
        <taxon>Dikarya</taxon>
        <taxon>Ascomycota</taxon>
        <taxon>Pezizomycotina</taxon>
        <taxon>Leotiomycetes</taxon>
        <taxon>Helotiales</taxon>
        <taxon>Pezizellaceae</taxon>
        <taxon>Calycina</taxon>
    </lineage>
</organism>
<dbReference type="AlphaFoldDB" id="A0A9P7ZBY9"/>
<sequence length="145" mass="15985">MTLLSPVELKYEMLLLCASVSEVTPQHLSSQQPAASFPCHLKHPVELNTTASDNSFIFSIISENRATNNRVLQLRPKIFFDGGYFISNSSSSPVLLGSLHSADLYNLARINLNQLYDLGPDGYLSMRQEITGTSQWTACFANASV</sequence>